<evidence type="ECO:0000313" key="4">
    <source>
        <dbReference type="RefSeq" id="XP_022081138.1"/>
    </source>
</evidence>
<organism evidence="3 4">
    <name type="scientific">Acanthaster planci</name>
    <name type="common">Crown-of-thorns starfish</name>
    <dbReference type="NCBI Taxonomy" id="133434"/>
    <lineage>
        <taxon>Eukaryota</taxon>
        <taxon>Metazoa</taxon>
        <taxon>Echinodermata</taxon>
        <taxon>Eleutherozoa</taxon>
        <taxon>Asterozoa</taxon>
        <taxon>Asteroidea</taxon>
        <taxon>Valvatacea</taxon>
        <taxon>Valvatida</taxon>
        <taxon>Acanthasteridae</taxon>
        <taxon>Acanthaster</taxon>
    </lineage>
</organism>
<protein>
    <submittedName>
        <fullName evidence="4">Uncharacterized protein LOC110974087 isoform X1</fullName>
    </submittedName>
</protein>
<dbReference type="InterPro" id="IPR008197">
    <property type="entry name" value="WAP_dom"/>
</dbReference>
<dbReference type="KEGG" id="aplc:110974087"/>
<evidence type="ECO:0000256" key="1">
    <source>
        <dbReference type="SAM" id="SignalP"/>
    </source>
</evidence>
<dbReference type="GO" id="GO:0005576">
    <property type="term" value="C:extracellular region"/>
    <property type="evidence" value="ECO:0007669"/>
    <property type="project" value="InterPro"/>
</dbReference>
<keyword evidence="3" id="KW-1185">Reference proteome</keyword>
<dbReference type="GO" id="GO:0030414">
    <property type="term" value="F:peptidase inhibitor activity"/>
    <property type="evidence" value="ECO:0007669"/>
    <property type="project" value="InterPro"/>
</dbReference>
<sequence length="1094" mass="122624">MNTEGICVLLACVALAVGEVCKSVDGLQAVSKSYKISEDHVLFGILGACPPVGEERDPALRFRITDNSQTPGLWLLDSTTGEFRFEPALHFVGVVSFTYIVTDSSGQTSLPAKVTILVRGNPAVPLLELHKISAASGTYVPLGMQVTIEQEGPILTVAMCNCNETLQCHRDTASCYCILTLPNGWELADGLTRRLSVQELNNLSPDQLQNLTLKTQVTSAGRHCFEVHAVNWNVATEEPLDVKRKLLIDIGPLPTTSHNTHNLDGPTTSVLQLDTREGQVIRFGGLRVRDTDDVKGTYRVRVSLDQGGTLWVKQDERPDVIFFPKESDSPEWVLPNSHKEYRNLHRFGNFYETYEPFDNRAGNNGKKQLSFVGSLEGINHVLAGMVYVPWCPHWPTPPSWNLPESSWMDPSNHDQLMSDDPLKPVIWPQWYPRFWYPFPRKSWTWWPRVLPPWWLNQSCSDWTSHVHLEMHEITPATCDVDTSVDMVRWDADIHVRTRESEPKSLITDNLFTYFSEDARSFLLQNLYIRSKEETFQVMFTLQVVEKQLATIENTDTNRSTFTCTSVPDCNDKLQKIRVHLLEGSEGACKVTIEIRMYKDGSDRLSDYMMLWAYKTKPECINYLYNDKDAVIEPSQNQITVWQGEIVPMDLRYATSVPDRTGILHTVIYADHGLVTVSAPDGLRVYMDHMGQHNRIPSYLCISGPTDMVLQALLSAKFTPFKNFKGEATVKVNYTVPFMALRETYGVAVRPPMRRAVVTFEVVNGERPYLPLLAMPSKVCMTEMDLLPLDMMRIEGRYAEDEPVSMSMVALKGQLIVEQSRISELYECPTATAGSDGACIEECSFHTACPGTKMCCHQGCSRICTESQKVATVESHTPQNVNIHGNISTINRVLEAENLWYLAKPCQTDDNGEIVTDRVIETQEDAIRIEIIPARNPEGDSVFGTIFVQINCTPPMKTAPAPVNGAGSAECQEEWGAWRDCQVSEGTCGRGTQVRFGLCGTEELRQERPCIVCGCKPEKSVLVDPSTPLRGCASDHPIQRCPTGCAVDSYHMEMHSFTCSPPEDPDTDAQALPLQRTKSIEVHDSCTCSACLTYE</sequence>
<accession>A0A8B7XK01</accession>
<dbReference type="OrthoDB" id="6060011at2759"/>
<keyword evidence="1" id="KW-0732">Signal</keyword>
<dbReference type="Pfam" id="PF00095">
    <property type="entry name" value="WAP"/>
    <property type="match status" value="1"/>
</dbReference>
<evidence type="ECO:0000259" key="2">
    <source>
        <dbReference type="Pfam" id="PF00095"/>
    </source>
</evidence>
<feature type="signal peptide" evidence="1">
    <location>
        <begin position="1"/>
        <end position="18"/>
    </location>
</feature>
<dbReference type="RefSeq" id="XP_022081138.1">
    <property type="nucleotide sequence ID" value="XM_022225446.1"/>
</dbReference>
<dbReference type="Proteomes" id="UP000694845">
    <property type="component" value="Unplaced"/>
</dbReference>
<evidence type="ECO:0000313" key="3">
    <source>
        <dbReference type="Proteomes" id="UP000694845"/>
    </source>
</evidence>
<proteinExistence type="predicted"/>
<dbReference type="GeneID" id="110974087"/>
<name>A0A8B7XK01_ACAPL</name>
<dbReference type="AlphaFoldDB" id="A0A8B7XK01"/>
<gene>
    <name evidence="4" type="primary">LOC110974087</name>
</gene>
<feature type="domain" description="WAP" evidence="2">
    <location>
        <begin position="826"/>
        <end position="865"/>
    </location>
</feature>
<feature type="chain" id="PRO_5034159031" evidence="1">
    <location>
        <begin position="19"/>
        <end position="1094"/>
    </location>
</feature>
<reference evidence="4" key="1">
    <citation type="submission" date="2025-08" db="UniProtKB">
        <authorList>
            <consortium name="RefSeq"/>
        </authorList>
    </citation>
    <scope>IDENTIFICATION</scope>
</reference>